<evidence type="ECO:0000313" key="3">
    <source>
        <dbReference type="Proteomes" id="UP000667802"/>
    </source>
</evidence>
<reference evidence="3" key="1">
    <citation type="journal article" date="2021" name="Science">
        <title>Hunting the eagle killer: A cyanobacterial neurotoxin causes vacuolar myelinopathy.</title>
        <authorList>
            <person name="Breinlinger S."/>
            <person name="Phillips T.J."/>
            <person name="Haram B.N."/>
            <person name="Mares J."/>
            <person name="Martinez Yerena J.A."/>
            <person name="Hrouzek P."/>
            <person name="Sobotka R."/>
            <person name="Henderson W.M."/>
            <person name="Schmieder P."/>
            <person name="Williams S.M."/>
            <person name="Lauderdale J.D."/>
            <person name="Wilde H.D."/>
            <person name="Gerrin W."/>
            <person name="Kust A."/>
            <person name="Washington J.W."/>
            <person name="Wagner C."/>
            <person name="Geier B."/>
            <person name="Liebeke M."/>
            <person name="Enke H."/>
            <person name="Niedermeyer T.H.J."/>
            <person name="Wilde S.B."/>
        </authorList>
    </citation>
    <scope>NUCLEOTIDE SEQUENCE [LARGE SCALE GENOMIC DNA]</scope>
    <source>
        <strain evidence="3">Thurmond2011</strain>
    </source>
</reference>
<keyword evidence="1" id="KW-0812">Transmembrane</keyword>
<protein>
    <submittedName>
        <fullName evidence="2">Uncharacterized protein</fullName>
    </submittedName>
</protein>
<dbReference type="Proteomes" id="UP000667802">
    <property type="component" value="Unassembled WGS sequence"/>
</dbReference>
<gene>
    <name evidence="2" type="ORF">G7B40_037830</name>
</gene>
<proteinExistence type="predicted"/>
<comment type="caution">
    <text evidence="2">The sequence shown here is derived from an EMBL/GenBank/DDBJ whole genome shotgun (WGS) entry which is preliminary data.</text>
</comment>
<evidence type="ECO:0000313" key="2">
    <source>
        <dbReference type="EMBL" id="MDR9900269.1"/>
    </source>
</evidence>
<evidence type="ECO:0000256" key="1">
    <source>
        <dbReference type="SAM" id="Phobius"/>
    </source>
</evidence>
<keyword evidence="3" id="KW-1185">Reference proteome</keyword>
<organism evidence="2 3">
    <name type="scientific">Aetokthonos hydrillicola Thurmond2011</name>
    <dbReference type="NCBI Taxonomy" id="2712845"/>
    <lineage>
        <taxon>Bacteria</taxon>
        <taxon>Bacillati</taxon>
        <taxon>Cyanobacteriota</taxon>
        <taxon>Cyanophyceae</taxon>
        <taxon>Nostocales</taxon>
        <taxon>Hapalosiphonaceae</taxon>
        <taxon>Aetokthonos</taxon>
    </lineage>
</organism>
<dbReference type="EMBL" id="JAALHA020000032">
    <property type="protein sequence ID" value="MDR9900269.1"/>
    <property type="molecule type" value="Genomic_DNA"/>
</dbReference>
<dbReference type="RefSeq" id="WP_208340666.1">
    <property type="nucleotide sequence ID" value="NZ_CAWQFN010000717.1"/>
</dbReference>
<keyword evidence="1" id="KW-0472">Membrane</keyword>
<name>A0AAP5IFF2_9CYAN</name>
<feature type="transmembrane region" description="Helical" evidence="1">
    <location>
        <begin position="12"/>
        <end position="32"/>
    </location>
</feature>
<dbReference type="AlphaFoldDB" id="A0AAP5IFF2"/>
<sequence>MLHHSLAARVPTRILSIMSTDSFGFLAIAILLKQKRRFWQEDSCM</sequence>
<keyword evidence="1" id="KW-1133">Transmembrane helix</keyword>
<accession>A0AAP5IFF2</accession>